<organism evidence="2 3">
    <name type="scientific">Paxillus rubicundulus Ve08.2h10</name>
    <dbReference type="NCBI Taxonomy" id="930991"/>
    <lineage>
        <taxon>Eukaryota</taxon>
        <taxon>Fungi</taxon>
        <taxon>Dikarya</taxon>
        <taxon>Basidiomycota</taxon>
        <taxon>Agaricomycotina</taxon>
        <taxon>Agaricomycetes</taxon>
        <taxon>Agaricomycetidae</taxon>
        <taxon>Boletales</taxon>
        <taxon>Paxilineae</taxon>
        <taxon>Paxillaceae</taxon>
        <taxon>Paxillus</taxon>
    </lineage>
</organism>
<reference evidence="2 3" key="1">
    <citation type="submission" date="2014-04" db="EMBL/GenBank/DDBJ databases">
        <authorList>
            <consortium name="DOE Joint Genome Institute"/>
            <person name="Kuo A."/>
            <person name="Kohler A."/>
            <person name="Jargeat P."/>
            <person name="Nagy L.G."/>
            <person name="Floudas D."/>
            <person name="Copeland A."/>
            <person name="Barry K.W."/>
            <person name="Cichocki N."/>
            <person name="Veneault-Fourrey C."/>
            <person name="LaButti K."/>
            <person name="Lindquist E.A."/>
            <person name="Lipzen A."/>
            <person name="Lundell T."/>
            <person name="Morin E."/>
            <person name="Murat C."/>
            <person name="Sun H."/>
            <person name="Tunlid A."/>
            <person name="Henrissat B."/>
            <person name="Grigoriev I.V."/>
            <person name="Hibbett D.S."/>
            <person name="Martin F."/>
            <person name="Nordberg H.P."/>
            <person name="Cantor M.N."/>
            <person name="Hua S.X."/>
        </authorList>
    </citation>
    <scope>NUCLEOTIDE SEQUENCE [LARGE SCALE GENOMIC DNA]</scope>
    <source>
        <strain evidence="2 3">Ve08.2h10</strain>
    </source>
</reference>
<dbReference type="AlphaFoldDB" id="A0A0D0CD88"/>
<protein>
    <submittedName>
        <fullName evidence="2">Uncharacterized protein</fullName>
    </submittedName>
</protein>
<evidence type="ECO:0000256" key="1">
    <source>
        <dbReference type="SAM" id="MobiDB-lite"/>
    </source>
</evidence>
<evidence type="ECO:0000313" key="2">
    <source>
        <dbReference type="EMBL" id="KIK73483.1"/>
    </source>
</evidence>
<proteinExistence type="predicted"/>
<dbReference type="InParanoid" id="A0A0D0CD88"/>
<dbReference type="EMBL" id="KN829701">
    <property type="protein sequence ID" value="KIK73483.1"/>
    <property type="molecule type" value="Genomic_DNA"/>
</dbReference>
<evidence type="ECO:0000313" key="3">
    <source>
        <dbReference type="Proteomes" id="UP000054538"/>
    </source>
</evidence>
<feature type="region of interest" description="Disordered" evidence="1">
    <location>
        <begin position="38"/>
        <end position="58"/>
    </location>
</feature>
<sequence>MVPVPAPPHLEKEKTCTAMVPSPHRHIWKRRIKWCGSSGDRDSFHSGNWETYGGAKNN</sequence>
<name>A0A0D0CD88_9AGAM</name>
<accession>A0A0D0CD88</accession>
<keyword evidence="3" id="KW-1185">Reference proteome</keyword>
<reference evidence="3" key="2">
    <citation type="submission" date="2015-01" db="EMBL/GenBank/DDBJ databases">
        <title>Evolutionary Origins and Diversification of the Mycorrhizal Mutualists.</title>
        <authorList>
            <consortium name="DOE Joint Genome Institute"/>
            <consortium name="Mycorrhizal Genomics Consortium"/>
            <person name="Kohler A."/>
            <person name="Kuo A."/>
            <person name="Nagy L.G."/>
            <person name="Floudas D."/>
            <person name="Copeland A."/>
            <person name="Barry K.W."/>
            <person name="Cichocki N."/>
            <person name="Veneault-Fourrey C."/>
            <person name="LaButti K."/>
            <person name="Lindquist E.A."/>
            <person name="Lipzen A."/>
            <person name="Lundell T."/>
            <person name="Morin E."/>
            <person name="Murat C."/>
            <person name="Riley R."/>
            <person name="Ohm R."/>
            <person name="Sun H."/>
            <person name="Tunlid A."/>
            <person name="Henrissat B."/>
            <person name="Grigoriev I.V."/>
            <person name="Hibbett D.S."/>
            <person name="Martin F."/>
        </authorList>
    </citation>
    <scope>NUCLEOTIDE SEQUENCE [LARGE SCALE GENOMIC DNA]</scope>
    <source>
        <strain evidence="3">Ve08.2h10</strain>
    </source>
</reference>
<dbReference type="Proteomes" id="UP000054538">
    <property type="component" value="Unassembled WGS sequence"/>
</dbReference>
<dbReference type="HOGENOM" id="CLU_2979772_0_0_1"/>
<gene>
    <name evidence="2" type="ORF">PAXRUDRAFT_20801</name>
</gene>